<dbReference type="GO" id="GO:0006303">
    <property type="term" value="P:double-strand break repair via nonhomologous end joining"/>
    <property type="evidence" value="ECO:0007669"/>
    <property type="project" value="TreeGrafter"/>
</dbReference>
<dbReference type="GO" id="GO:0031297">
    <property type="term" value="P:replication fork processing"/>
    <property type="evidence" value="ECO:0007669"/>
    <property type="project" value="TreeGrafter"/>
</dbReference>
<dbReference type="EMBL" id="JACSDZ010000016">
    <property type="protein sequence ID" value="KAF7385544.1"/>
    <property type="molecule type" value="Genomic_DNA"/>
</dbReference>
<name>A0A834JED3_VESGE</name>
<dbReference type="GO" id="GO:0044547">
    <property type="term" value="F:DNA topoisomerase binding"/>
    <property type="evidence" value="ECO:0007669"/>
    <property type="project" value="TreeGrafter"/>
</dbReference>
<dbReference type="GO" id="GO:0042800">
    <property type="term" value="F:histone H3K4 methyltransferase activity"/>
    <property type="evidence" value="ECO:0007669"/>
    <property type="project" value="TreeGrafter"/>
</dbReference>
<dbReference type="GO" id="GO:0000014">
    <property type="term" value="F:single-stranded DNA endodeoxyribonuclease activity"/>
    <property type="evidence" value="ECO:0007669"/>
    <property type="project" value="TreeGrafter"/>
</dbReference>
<evidence type="ECO:0000313" key="2">
    <source>
        <dbReference type="Proteomes" id="UP000617340"/>
    </source>
</evidence>
<organism evidence="1 2">
    <name type="scientific">Vespula germanica</name>
    <name type="common">German yellow jacket</name>
    <name type="synonym">Paravespula germanica</name>
    <dbReference type="NCBI Taxonomy" id="30212"/>
    <lineage>
        <taxon>Eukaryota</taxon>
        <taxon>Metazoa</taxon>
        <taxon>Ecdysozoa</taxon>
        <taxon>Arthropoda</taxon>
        <taxon>Hexapoda</taxon>
        <taxon>Insecta</taxon>
        <taxon>Pterygota</taxon>
        <taxon>Neoptera</taxon>
        <taxon>Endopterygota</taxon>
        <taxon>Hymenoptera</taxon>
        <taxon>Apocrita</taxon>
        <taxon>Aculeata</taxon>
        <taxon>Vespoidea</taxon>
        <taxon>Vespidae</taxon>
        <taxon>Vespinae</taxon>
        <taxon>Vespula</taxon>
    </lineage>
</organism>
<dbReference type="GO" id="GO:0015074">
    <property type="term" value="P:DNA integration"/>
    <property type="evidence" value="ECO:0007669"/>
    <property type="project" value="TreeGrafter"/>
</dbReference>
<keyword evidence="2" id="KW-1185">Reference proteome</keyword>
<accession>A0A834JED3</accession>
<dbReference type="InterPro" id="IPR036397">
    <property type="entry name" value="RNaseH_sf"/>
</dbReference>
<dbReference type="Gene3D" id="3.30.420.10">
    <property type="entry name" value="Ribonuclease H-like superfamily/Ribonuclease H"/>
    <property type="match status" value="1"/>
</dbReference>
<proteinExistence type="predicted"/>
<evidence type="ECO:0000313" key="1">
    <source>
        <dbReference type="EMBL" id="KAF7385544.1"/>
    </source>
</evidence>
<comment type="caution">
    <text evidence="1">The sequence shown here is derived from an EMBL/GenBank/DDBJ whole genome shotgun (WGS) entry which is preliminary data.</text>
</comment>
<reference evidence="1" key="1">
    <citation type="journal article" date="2020" name="G3 (Bethesda)">
        <title>High-Quality Assemblies for Three Invasive Social Wasps from the &lt;i&gt;Vespula&lt;/i&gt; Genus.</title>
        <authorList>
            <person name="Harrop T.W.R."/>
            <person name="Guhlin J."/>
            <person name="McLaughlin G.M."/>
            <person name="Permina E."/>
            <person name="Stockwell P."/>
            <person name="Gilligan J."/>
            <person name="Le Lec M.F."/>
            <person name="Gruber M.A.M."/>
            <person name="Quinn O."/>
            <person name="Lovegrove M."/>
            <person name="Duncan E.J."/>
            <person name="Remnant E.J."/>
            <person name="Van Eeckhoven J."/>
            <person name="Graham B."/>
            <person name="Knapp R.A."/>
            <person name="Langford K.W."/>
            <person name="Kronenberg Z."/>
            <person name="Press M.O."/>
            <person name="Eacker S.M."/>
            <person name="Wilson-Rankin E.E."/>
            <person name="Purcell J."/>
            <person name="Lester P.J."/>
            <person name="Dearden P.K."/>
        </authorList>
    </citation>
    <scope>NUCLEOTIDE SEQUENCE</scope>
    <source>
        <strain evidence="1">Linc-1</strain>
    </source>
</reference>
<dbReference type="Proteomes" id="UP000617340">
    <property type="component" value="Unassembled WGS sequence"/>
</dbReference>
<dbReference type="GO" id="GO:0035861">
    <property type="term" value="C:site of double-strand break"/>
    <property type="evidence" value="ECO:0007669"/>
    <property type="project" value="TreeGrafter"/>
</dbReference>
<dbReference type="GO" id="GO:0044774">
    <property type="term" value="P:mitotic DNA integrity checkpoint signaling"/>
    <property type="evidence" value="ECO:0007669"/>
    <property type="project" value="TreeGrafter"/>
</dbReference>
<sequence>MIVEGKDGLSDYDLFRSLQNPLNDNTFTNDDDLKSHLVQFFSDKDQKFYDHRIMKLPERLRKVIRYDGKYIID</sequence>
<dbReference type="GO" id="GO:0046975">
    <property type="term" value="F:histone H3K36 methyltransferase activity"/>
    <property type="evidence" value="ECO:0007669"/>
    <property type="project" value="TreeGrafter"/>
</dbReference>
<dbReference type="GO" id="GO:0003690">
    <property type="term" value="F:double-stranded DNA binding"/>
    <property type="evidence" value="ECO:0007669"/>
    <property type="project" value="TreeGrafter"/>
</dbReference>
<dbReference type="PANTHER" id="PTHR46060">
    <property type="entry name" value="MARINER MOS1 TRANSPOSASE-LIKE PROTEIN"/>
    <property type="match status" value="1"/>
</dbReference>
<dbReference type="GO" id="GO:0005634">
    <property type="term" value="C:nucleus"/>
    <property type="evidence" value="ECO:0007669"/>
    <property type="project" value="TreeGrafter"/>
</dbReference>
<gene>
    <name evidence="1" type="ORF">HZH68_013974</name>
</gene>
<protein>
    <submittedName>
        <fullName evidence="1">Uncharacterized protein</fullName>
    </submittedName>
</protein>
<dbReference type="GO" id="GO:0000793">
    <property type="term" value="C:condensed chromosome"/>
    <property type="evidence" value="ECO:0007669"/>
    <property type="project" value="TreeGrafter"/>
</dbReference>
<dbReference type="GO" id="GO:0003697">
    <property type="term" value="F:single-stranded DNA binding"/>
    <property type="evidence" value="ECO:0007669"/>
    <property type="project" value="TreeGrafter"/>
</dbReference>
<dbReference type="InterPro" id="IPR052709">
    <property type="entry name" value="Transposase-MT_Hybrid"/>
</dbReference>
<dbReference type="PANTHER" id="PTHR46060:SF2">
    <property type="entry name" value="HISTONE-LYSINE N-METHYLTRANSFERASE SETMAR"/>
    <property type="match status" value="1"/>
</dbReference>
<dbReference type="AlphaFoldDB" id="A0A834JED3"/>
<dbReference type="GO" id="GO:0000729">
    <property type="term" value="P:DNA double-strand break processing"/>
    <property type="evidence" value="ECO:0007669"/>
    <property type="project" value="TreeGrafter"/>
</dbReference>